<dbReference type="Proteomes" id="UP000011115">
    <property type="component" value="Unassembled WGS sequence"/>
</dbReference>
<feature type="region of interest" description="Disordered" evidence="1">
    <location>
        <begin position="196"/>
        <end position="216"/>
    </location>
</feature>
<dbReference type="EnsemblPlants" id="PGSC0003DMT400086582">
    <property type="protein sequence ID" value="PGSC0003DMT400086582"/>
    <property type="gene ID" value="PGSC0003DMG400036153"/>
</dbReference>
<dbReference type="HOGENOM" id="CLU_1047350_0_0_1"/>
<name>M1DC26_SOLTU</name>
<evidence type="ECO:0000256" key="1">
    <source>
        <dbReference type="SAM" id="MobiDB-lite"/>
    </source>
</evidence>
<keyword evidence="3" id="KW-1185">Reference proteome</keyword>
<feature type="region of interest" description="Disordered" evidence="1">
    <location>
        <begin position="102"/>
        <end position="122"/>
    </location>
</feature>
<reference evidence="2" key="2">
    <citation type="submission" date="2015-06" db="UniProtKB">
        <authorList>
            <consortium name="EnsemblPlants"/>
        </authorList>
    </citation>
    <scope>IDENTIFICATION</scope>
    <source>
        <strain evidence="2">DM1-3 516 R44</strain>
    </source>
</reference>
<dbReference type="PaxDb" id="4113-PGSC0003DMT400086582"/>
<reference evidence="3" key="1">
    <citation type="journal article" date="2011" name="Nature">
        <title>Genome sequence and analysis of the tuber crop potato.</title>
        <authorList>
            <consortium name="The Potato Genome Sequencing Consortium"/>
        </authorList>
    </citation>
    <scope>NUCLEOTIDE SEQUENCE [LARGE SCALE GENOMIC DNA]</scope>
    <source>
        <strain evidence="3">cv. DM1-3 516 R44</strain>
    </source>
</reference>
<accession>M1DC26</accession>
<evidence type="ECO:0000313" key="3">
    <source>
        <dbReference type="Proteomes" id="UP000011115"/>
    </source>
</evidence>
<dbReference type="Gramene" id="PGSC0003DMT400086582">
    <property type="protein sequence ID" value="PGSC0003DMT400086582"/>
    <property type="gene ID" value="PGSC0003DMG400036153"/>
</dbReference>
<proteinExistence type="predicted"/>
<feature type="compositionally biased region" description="Basic and acidic residues" evidence="1">
    <location>
        <begin position="106"/>
        <end position="122"/>
    </location>
</feature>
<evidence type="ECO:0000313" key="2">
    <source>
        <dbReference type="EnsemblPlants" id="PGSC0003DMT400086582"/>
    </source>
</evidence>
<dbReference type="AlphaFoldDB" id="M1DC26"/>
<sequence>MIVMNEVFKNNRAWHTRDAEVGDLGFTFELSAEQKKREEEMDQDMAHIRTHMDLLTKHIMAGSEKVNAVGASNWYEDQDIDLDEKAKFLSNQGVSRIMTQETKVGTTKEKGSITDQETESRATSRTKRGIEITVVVYVIDEGDVEIAIEERFVLETLTTVIMNFEDDLWDDYVETRNALQGMETHSYVPKKLDLDLKNRPNPPTNLSIEEPPVLEL</sequence>
<dbReference type="InParanoid" id="M1DC26"/>
<organism evidence="2 3">
    <name type="scientific">Solanum tuberosum</name>
    <name type="common">Potato</name>
    <dbReference type="NCBI Taxonomy" id="4113"/>
    <lineage>
        <taxon>Eukaryota</taxon>
        <taxon>Viridiplantae</taxon>
        <taxon>Streptophyta</taxon>
        <taxon>Embryophyta</taxon>
        <taxon>Tracheophyta</taxon>
        <taxon>Spermatophyta</taxon>
        <taxon>Magnoliopsida</taxon>
        <taxon>eudicotyledons</taxon>
        <taxon>Gunneridae</taxon>
        <taxon>Pentapetalae</taxon>
        <taxon>asterids</taxon>
        <taxon>lamiids</taxon>
        <taxon>Solanales</taxon>
        <taxon>Solanaceae</taxon>
        <taxon>Solanoideae</taxon>
        <taxon>Solaneae</taxon>
        <taxon>Solanum</taxon>
    </lineage>
</organism>
<protein>
    <submittedName>
        <fullName evidence="2">Integrase core domain containing protein</fullName>
    </submittedName>
</protein>